<keyword evidence="3" id="KW-1185">Reference proteome</keyword>
<evidence type="ECO:0008006" key="4">
    <source>
        <dbReference type="Google" id="ProtNLM"/>
    </source>
</evidence>
<accession>A0ABY5I3F5</accession>
<reference evidence="2" key="1">
    <citation type="submission" date="2022-07" db="EMBL/GenBank/DDBJ databases">
        <title>Faecal culturing of patients with breast cancer.</title>
        <authorList>
            <person name="Teng N.M.Y."/>
            <person name="Kiu R."/>
            <person name="Evans R."/>
            <person name="Baker D.J."/>
            <person name="Zenner C."/>
            <person name="Robinson S.D."/>
            <person name="Hall L.J."/>
        </authorList>
    </citation>
    <scope>NUCLEOTIDE SEQUENCE</scope>
    <source>
        <strain evidence="2">LH1062</strain>
    </source>
</reference>
<feature type="chain" id="PRO_5047115416" description="Secreted protein" evidence="1">
    <location>
        <begin position="23"/>
        <end position="52"/>
    </location>
</feature>
<keyword evidence="1" id="KW-0732">Signal</keyword>
<dbReference type="EMBL" id="CP101620">
    <property type="protein sequence ID" value="UTY39605.1"/>
    <property type="molecule type" value="Genomic_DNA"/>
</dbReference>
<name>A0ABY5I3F5_9FIRM</name>
<evidence type="ECO:0000313" key="3">
    <source>
        <dbReference type="Proteomes" id="UP001060112"/>
    </source>
</evidence>
<sequence length="52" mass="6000">MKKLKVLLVFVLMISATIMNVAALEHEDNSFYVRTDISSDYESIYLLNLISF</sequence>
<protein>
    <recommendedName>
        <fullName evidence="4">Secreted protein</fullName>
    </recommendedName>
</protein>
<proteinExistence type="predicted"/>
<dbReference type="RefSeq" id="WP_290140813.1">
    <property type="nucleotide sequence ID" value="NZ_CP101620.1"/>
</dbReference>
<gene>
    <name evidence="2" type="ORF">NMU03_01870</name>
</gene>
<evidence type="ECO:0000313" key="2">
    <source>
        <dbReference type="EMBL" id="UTY39605.1"/>
    </source>
</evidence>
<organism evidence="2 3">
    <name type="scientific">Allocoprobacillus halotolerans</name>
    <dbReference type="NCBI Taxonomy" id="2944914"/>
    <lineage>
        <taxon>Bacteria</taxon>
        <taxon>Bacillati</taxon>
        <taxon>Bacillota</taxon>
        <taxon>Erysipelotrichia</taxon>
        <taxon>Erysipelotrichales</taxon>
        <taxon>Erysipelotrichaceae</taxon>
        <taxon>Allocoprobacillus</taxon>
    </lineage>
</organism>
<evidence type="ECO:0000256" key="1">
    <source>
        <dbReference type="SAM" id="SignalP"/>
    </source>
</evidence>
<dbReference type="Proteomes" id="UP001060112">
    <property type="component" value="Chromosome"/>
</dbReference>
<feature type="signal peptide" evidence="1">
    <location>
        <begin position="1"/>
        <end position="22"/>
    </location>
</feature>